<dbReference type="AlphaFoldDB" id="A0A8J4A4W2"/>
<dbReference type="GO" id="GO:0003677">
    <property type="term" value="F:DNA binding"/>
    <property type="evidence" value="ECO:0007669"/>
    <property type="project" value="UniProtKB-KW"/>
</dbReference>
<feature type="domain" description="HTH luxR-type" evidence="4">
    <location>
        <begin position="125"/>
        <end position="190"/>
    </location>
</feature>
<sequence length="196" mass="20536">MPPTAPPRTAIEPVIALLVRTVLAGDMEPATRDLLCAAAGGDRSVLEAVVLGGLGSGELAPVGGRWTWTRRRAEQETPLASRIGGRAGAMSHTQRGALALVAGGVANGWVGVHAAVSGGLANRPVAAVDLNLTRREQQILVLLSEGLTARAIARRLGLSPRTVAKYQQRIYRKFGTSDRLTTVLRAQRLGLLPTAG</sequence>
<dbReference type="CDD" id="cd06170">
    <property type="entry name" value="LuxR_C_like"/>
    <property type="match status" value="1"/>
</dbReference>
<dbReference type="Proteomes" id="UP000635606">
    <property type="component" value="Unassembled WGS sequence"/>
</dbReference>
<keyword evidence="2" id="KW-0238">DNA-binding</keyword>
<keyword evidence="3" id="KW-0804">Transcription</keyword>
<evidence type="ECO:0000256" key="3">
    <source>
        <dbReference type="ARBA" id="ARBA00023163"/>
    </source>
</evidence>
<gene>
    <name evidence="5" type="ORF">Voc01_095190</name>
</gene>
<dbReference type="SUPFAM" id="SSF46894">
    <property type="entry name" value="C-terminal effector domain of the bipartite response regulators"/>
    <property type="match status" value="1"/>
</dbReference>
<dbReference type="InterPro" id="IPR000792">
    <property type="entry name" value="Tscrpt_reg_LuxR_C"/>
</dbReference>
<evidence type="ECO:0000259" key="4">
    <source>
        <dbReference type="PROSITE" id="PS50043"/>
    </source>
</evidence>
<organism evidence="5 6">
    <name type="scientific">Virgisporangium ochraceum</name>
    <dbReference type="NCBI Taxonomy" id="65505"/>
    <lineage>
        <taxon>Bacteria</taxon>
        <taxon>Bacillati</taxon>
        <taxon>Actinomycetota</taxon>
        <taxon>Actinomycetes</taxon>
        <taxon>Micromonosporales</taxon>
        <taxon>Micromonosporaceae</taxon>
        <taxon>Virgisporangium</taxon>
    </lineage>
</organism>
<dbReference type="EMBL" id="BOPH01000141">
    <property type="protein sequence ID" value="GIJ74602.1"/>
    <property type="molecule type" value="Genomic_DNA"/>
</dbReference>
<dbReference type="InterPro" id="IPR016032">
    <property type="entry name" value="Sig_transdc_resp-reg_C-effctor"/>
</dbReference>
<evidence type="ECO:0000313" key="6">
    <source>
        <dbReference type="Proteomes" id="UP000635606"/>
    </source>
</evidence>
<accession>A0A8J4A4W2</accession>
<dbReference type="GO" id="GO:0006355">
    <property type="term" value="P:regulation of DNA-templated transcription"/>
    <property type="evidence" value="ECO:0007669"/>
    <property type="project" value="InterPro"/>
</dbReference>
<dbReference type="PANTHER" id="PTHR44688">
    <property type="entry name" value="DNA-BINDING TRANSCRIPTIONAL ACTIVATOR DEVR_DOSR"/>
    <property type="match status" value="1"/>
</dbReference>
<keyword evidence="6" id="KW-1185">Reference proteome</keyword>
<dbReference type="InterPro" id="IPR036388">
    <property type="entry name" value="WH-like_DNA-bd_sf"/>
</dbReference>
<keyword evidence="1" id="KW-0805">Transcription regulation</keyword>
<dbReference type="SMART" id="SM00421">
    <property type="entry name" value="HTH_LUXR"/>
    <property type="match status" value="1"/>
</dbReference>
<evidence type="ECO:0000256" key="2">
    <source>
        <dbReference type="ARBA" id="ARBA00023125"/>
    </source>
</evidence>
<dbReference type="PANTHER" id="PTHR44688:SF16">
    <property type="entry name" value="DNA-BINDING TRANSCRIPTIONAL ACTIVATOR DEVR_DOSR"/>
    <property type="match status" value="1"/>
</dbReference>
<dbReference type="PROSITE" id="PS00622">
    <property type="entry name" value="HTH_LUXR_1"/>
    <property type="match status" value="1"/>
</dbReference>
<evidence type="ECO:0000256" key="1">
    <source>
        <dbReference type="ARBA" id="ARBA00023015"/>
    </source>
</evidence>
<dbReference type="Pfam" id="PF00196">
    <property type="entry name" value="GerE"/>
    <property type="match status" value="1"/>
</dbReference>
<reference evidence="5" key="1">
    <citation type="submission" date="2021-01" db="EMBL/GenBank/DDBJ databases">
        <title>Whole genome shotgun sequence of Virgisporangium ochraceum NBRC 16418.</title>
        <authorList>
            <person name="Komaki H."/>
            <person name="Tamura T."/>
        </authorList>
    </citation>
    <scope>NUCLEOTIDE SEQUENCE</scope>
    <source>
        <strain evidence="5">NBRC 16418</strain>
    </source>
</reference>
<dbReference type="PROSITE" id="PS50043">
    <property type="entry name" value="HTH_LUXR_2"/>
    <property type="match status" value="1"/>
</dbReference>
<dbReference type="RefSeq" id="WP_203934397.1">
    <property type="nucleotide sequence ID" value="NZ_BOPH01000141.1"/>
</dbReference>
<comment type="caution">
    <text evidence="5">The sequence shown here is derived from an EMBL/GenBank/DDBJ whole genome shotgun (WGS) entry which is preliminary data.</text>
</comment>
<evidence type="ECO:0000313" key="5">
    <source>
        <dbReference type="EMBL" id="GIJ74602.1"/>
    </source>
</evidence>
<name>A0A8J4A4W2_9ACTN</name>
<dbReference type="PRINTS" id="PR00038">
    <property type="entry name" value="HTHLUXR"/>
</dbReference>
<protein>
    <recommendedName>
        <fullName evidence="4">HTH luxR-type domain-containing protein</fullName>
    </recommendedName>
</protein>
<proteinExistence type="predicted"/>
<dbReference type="Gene3D" id="1.10.10.10">
    <property type="entry name" value="Winged helix-like DNA-binding domain superfamily/Winged helix DNA-binding domain"/>
    <property type="match status" value="1"/>
</dbReference>